<evidence type="ECO:0000256" key="1">
    <source>
        <dbReference type="SAM" id="Phobius"/>
    </source>
</evidence>
<proteinExistence type="predicted"/>
<sequence>MSPRPLYRSLSFWSGMLVMIFLSWTWWDSFRHDTWRTGGHFACSNVAGGVSLACYQVNYHGGSGRRDISPGAAPRPAFAAPSFVTSGSSKAYKVPDAFSGLTSSEQLRSMLFFVPSGAYAFLNVPHWILVLAALVPWVSLLAWRWCRLRRLTDARE</sequence>
<gene>
    <name evidence="2" type="ORF">WKV53_22125</name>
</gene>
<accession>A0ABU9AZM8</accession>
<dbReference type="RefSeq" id="WP_341406992.1">
    <property type="nucleotide sequence ID" value="NZ_JBBUKT010000010.1"/>
</dbReference>
<keyword evidence="1" id="KW-0812">Transmembrane</keyword>
<evidence type="ECO:0008006" key="4">
    <source>
        <dbReference type="Google" id="ProtNLM"/>
    </source>
</evidence>
<protein>
    <recommendedName>
        <fullName evidence="4">DUF3592 domain-containing protein</fullName>
    </recommendedName>
</protein>
<evidence type="ECO:0000313" key="3">
    <source>
        <dbReference type="Proteomes" id="UP001371305"/>
    </source>
</evidence>
<dbReference type="EMBL" id="JBBUKT010000010">
    <property type="protein sequence ID" value="MEK7953229.1"/>
    <property type="molecule type" value="Genomic_DNA"/>
</dbReference>
<evidence type="ECO:0000313" key="2">
    <source>
        <dbReference type="EMBL" id="MEK7953229.1"/>
    </source>
</evidence>
<feature type="transmembrane region" description="Helical" evidence="1">
    <location>
        <begin position="124"/>
        <end position="146"/>
    </location>
</feature>
<reference evidence="2 3" key="1">
    <citation type="submission" date="2024-04" db="EMBL/GenBank/DDBJ databases">
        <title>Luteolibacter sp. isolated from soil.</title>
        <authorList>
            <person name="An J."/>
        </authorList>
    </citation>
    <scope>NUCLEOTIDE SEQUENCE [LARGE SCALE GENOMIC DNA]</scope>
    <source>
        <strain evidence="2 3">Y139</strain>
    </source>
</reference>
<organism evidence="2 3">
    <name type="scientific">Luteolibacter soli</name>
    <dbReference type="NCBI Taxonomy" id="3135280"/>
    <lineage>
        <taxon>Bacteria</taxon>
        <taxon>Pseudomonadati</taxon>
        <taxon>Verrucomicrobiota</taxon>
        <taxon>Verrucomicrobiia</taxon>
        <taxon>Verrucomicrobiales</taxon>
        <taxon>Verrucomicrobiaceae</taxon>
        <taxon>Luteolibacter</taxon>
    </lineage>
</organism>
<keyword evidence="1" id="KW-1133">Transmembrane helix</keyword>
<keyword evidence="3" id="KW-1185">Reference proteome</keyword>
<feature type="transmembrane region" description="Helical" evidence="1">
    <location>
        <begin position="7"/>
        <end position="27"/>
    </location>
</feature>
<dbReference type="Proteomes" id="UP001371305">
    <property type="component" value="Unassembled WGS sequence"/>
</dbReference>
<name>A0ABU9AZM8_9BACT</name>
<keyword evidence="1" id="KW-0472">Membrane</keyword>
<comment type="caution">
    <text evidence="2">The sequence shown here is derived from an EMBL/GenBank/DDBJ whole genome shotgun (WGS) entry which is preliminary data.</text>
</comment>